<dbReference type="EMBL" id="PGCI01000023">
    <property type="protein sequence ID" value="PLW48509.1"/>
    <property type="molecule type" value="Genomic_DNA"/>
</dbReference>
<evidence type="ECO:0000256" key="1">
    <source>
        <dbReference type="SAM" id="MobiDB-lite"/>
    </source>
</evidence>
<feature type="region of interest" description="Disordered" evidence="1">
    <location>
        <begin position="204"/>
        <end position="272"/>
    </location>
</feature>
<dbReference type="EMBL" id="PGCJ01001208">
    <property type="protein sequence ID" value="PLW07702.1"/>
    <property type="molecule type" value="Genomic_DNA"/>
</dbReference>
<feature type="compositionally biased region" description="Basic and acidic residues" evidence="1">
    <location>
        <begin position="210"/>
        <end position="235"/>
    </location>
</feature>
<name>A0A2N5S396_9BASI</name>
<evidence type="ECO:0000313" key="5">
    <source>
        <dbReference type="EMBL" id="PLW48509.1"/>
    </source>
</evidence>
<keyword evidence="2" id="KW-0812">Transmembrane</keyword>
<keyword evidence="2" id="KW-1133">Transmembrane helix</keyword>
<dbReference type="EMBL" id="PGCJ01000146">
    <property type="protein sequence ID" value="PLW43546.1"/>
    <property type="molecule type" value="Genomic_DNA"/>
</dbReference>
<keyword evidence="6" id="KW-1185">Reference proteome</keyword>
<evidence type="ECO:0000313" key="7">
    <source>
        <dbReference type="Proteomes" id="UP000235392"/>
    </source>
</evidence>
<evidence type="ECO:0000313" key="3">
    <source>
        <dbReference type="EMBL" id="PLW07702.1"/>
    </source>
</evidence>
<organism evidence="3 6">
    <name type="scientific">Puccinia coronata f. sp. avenae</name>
    <dbReference type="NCBI Taxonomy" id="200324"/>
    <lineage>
        <taxon>Eukaryota</taxon>
        <taxon>Fungi</taxon>
        <taxon>Dikarya</taxon>
        <taxon>Basidiomycota</taxon>
        <taxon>Pucciniomycotina</taxon>
        <taxon>Pucciniomycetes</taxon>
        <taxon>Pucciniales</taxon>
        <taxon>Pucciniaceae</taxon>
        <taxon>Puccinia</taxon>
    </lineage>
</organism>
<proteinExistence type="predicted"/>
<protein>
    <submittedName>
        <fullName evidence="3">Uncharacterized protein</fullName>
    </submittedName>
</protein>
<evidence type="ECO:0000256" key="2">
    <source>
        <dbReference type="SAM" id="Phobius"/>
    </source>
</evidence>
<dbReference type="OrthoDB" id="2501604at2759"/>
<reference evidence="6 7" key="1">
    <citation type="submission" date="2017-11" db="EMBL/GenBank/DDBJ databases">
        <title>De novo assembly and phasing of dikaryotic genomes from two isolates of Puccinia coronata f. sp. avenae, the causal agent of oat crown rust.</title>
        <authorList>
            <person name="Miller M.E."/>
            <person name="Zhang Y."/>
            <person name="Omidvar V."/>
            <person name="Sperschneider J."/>
            <person name="Schwessinger B."/>
            <person name="Raley C."/>
            <person name="Palmer J.M."/>
            <person name="Garnica D."/>
            <person name="Upadhyaya N."/>
            <person name="Rathjen J."/>
            <person name="Taylor J.M."/>
            <person name="Park R.F."/>
            <person name="Dodds P.N."/>
            <person name="Hirsch C.D."/>
            <person name="Kianian S.F."/>
            <person name="Figueroa M."/>
        </authorList>
    </citation>
    <scope>NUCLEOTIDE SEQUENCE [LARGE SCALE GENOMIC DNA]</scope>
    <source>
        <strain evidence="3">12NC29</strain>
        <strain evidence="5">12SD80</strain>
    </source>
</reference>
<evidence type="ECO:0000313" key="6">
    <source>
        <dbReference type="Proteomes" id="UP000235388"/>
    </source>
</evidence>
<feature type="transmembrane region" description="Helical" evidence="2">
    <location>
        <begin position="110"/>
        <end position="131"/>
    </location>
</feature>
<feature type="transmembrane region" description="Helical" evidence="2">
    <location>
        <begin position="80"/>
        <end position="103"/>
    </location>
</feature>
<dbReference type="Proteomes" id="UP000235392">
    <property type="component" value="Unassembled WGS sequence"/>
</dbReference>
<accession>A0A2N5S396</accession>
<dbReference type="AlphaFoldDB" id="A0A2N5S396"/>
<gene>
    <name evidence="4" type="ORF">PCANC_13246</name>
    <name evidence="3" type="ORF">PCANC_25639</name>
    <name evidence="5" type="ORF">PCASD_04249</name>
</gene>
<dbReference type="Proteomes" id="UP000235388">
    <property type="component" value="Unassembled WGS sequence"/>
</dbReference>
<feature type="compositionally biased region" description="Polar residues" evidence="1">
    <location>
        <begin position="255"/>
        <end position="272"/>
    </location>
</feature>
<feature type="transmembrane region" description="Helical" evidence="2">
    <location>
        <begin position="151"/>
        <end position="173"/>
    </location>
</feature>
<feature type="transmembrane region" description="Helical" evidence="2">
    <location>
        <begin position="31"/>
        <end position="52"/>
    </location>
</feature>
<keyword evidence="2" id="KW-0472">Membrane</keyword>
<comment type="caution">
    <text evidence="3">The sequence shown here is derived from an EMBL/GenBank/DDBJ whole genome shotgun (WGS) entry which is preliminary data.</text>
</comment>
<evidence type="ECO:0000313" key="4">
    <source>
        <dbReference type="EMBL" id="PLW43546.1"/>
    </source>
</evidence>
<sequence length="272" mass="29999">MESESKATPKVKSRANAEALQTKIRKDPVGALRVLFFVLIWSLALANVIVVVREFRHSLPFVIGLGRRRRIGIEDSRRQALPIIIAPCVTLIIAIPIAIGLPLFRVASFLALYVVEVLWTGLIMIITLAGAASLSPQPTSPLLPKRLQNDLSVALALSFIIVILLTFYHIILLSRVSFLMGKSGINPMHVTVFSLLNRKDTQSTANNADSELKKEEQNITPEEMARVDDRIDKGSIKTLSSGWDEEEEGKGKKAAQNQSAFSKAKNLFTSTK</sequence>